<dbReference type="GO" id="GO:0004479">
    <property type="term" value="F:methionyl-tRNA formyltransferase activity"/>
    <property type="evidence" value="ECO:0007669"/>
    <property type="project" value="TreeGrafter"/>
</dbReference>
<reference evidence="4" key="1">
    <citation type="submission" date="2016-10" db="EMBL/GenBank/DDBJ databases">
        <authorList>
            <person name="Varghese N."/>
        </authorList>
    </citation>
    <scope>NUCLEOTIDE SEQUENCE [LARGE SCALE GENOMIC DNA]</scope>
    <source>
        <strain evidence="4">HL 19</strain>
    </source>
</reference>
<sequence length="311" mass="33883">MVGIAEKSGWPEERPGKWRRSWPGPPGDPGWLASGPRVAIGGASEQEQLAGLVGRLQPDMAVVSRWSLLSADLIRAFPQGVLNTHLSLLPELRGKHPAVGALLAGLRRTGVTIQVMQEGIDTGPILLQRPFPIEVGDGEGEITARAASLLAPMYRQVIEGMRTGCWPKGRQQSTGMECHFSWKRQFGSEPPERLPVDWSAPAWLIHRVARLRVCCTRLGGREVTLRWTGADEAVPEGCLSETPGEVLSVQGRRIRVMTGQGVAELEVAGPVGDLGPGVHFENGRWPRWREFVAWVEALPREVKLGGATCQA</sequence>
<evidence type="ECO:0000313" key="3">
    <source>
        <dbReference type="EMBL" id="SCY60329.1"/>
    </source>
</evidence>
<dbReference type="PANTHER" id="PTHR11138">
    <property type="entry name" value="METHIONYL-TRNA FORMYLTRANSFERASE"/>
    <property type="match status" value="1"/>
</dbReference>
<evidence type="ECO:0000259" key="2">
    <source>
        <dbReference type="Pfam" id="PF00551"/>
    </source>
</evidence>
<dbReference type="InterPro" id="IPR001555">
    <property type="entry name" value="GART_AS"/>
</dbReference>
<protein>
    <submittedName>
        <fullName evidence="3">Formyl transferase</fullName>
    </submittedName>
</protein>
<dbReference type="Gene3D" id="3.40.50.12230">
    <property type="match status" value="1"/>
</dbReference>
<accession>A0A1G5HA04</accession>
<organism evidence="3 4">
    <name type="scientific">Thiohalorhabdus denitrificans</name>
    <dbReference type="NCBI Taxonomy" id="381306"/>
    <lineage>
        <taxon>Bacteria</taxon>
        <taxon>Pseudomonadati</taxon>
        <taxon>Pseudomonadota</taxon>
        <taxon>Gammaproteobacteria</taxon>
        <taxon>Thiohalorhabdales</taxon>
        <taxon>Thiohalorhabdaceae</taxon>
        <taxon>Thiohalorhabdus</taxon>
    </lineage>
</organism>
<evidence type="ECO:0000313" key="4">
    <source>
        <dbReference type="Proteomes" id="UP000183104"/>
    </source>
</evidence>
<dbReference type="SUPFAM" id="SSF53328">
    <property type="entry name" value="Formyltransferase"/>
    <property type="match status" value="1"/>
</dbReference>
<dbReference type="InterPro" id="IPR036477">
    <property type="entry name" value="Formyl_transf_N_sf"/>
</dbReference>
<dbReference type="InterPro" id="IPR011034">
    <property type="entry name" value="Formyl_transferase-like_C_sf"/>
</dbReference>
<feature type="region of interest" description="Disordered" evidence="1">
    <location>
        <begin position="1"/>
        <end position="31"/>
    </location>
</feature>
<dbReference type="Proteomes" id="UP000183104">
    <property type="component" value="Unassembled WGS sequence"/>
</dbReference>
<dbReference type="PANTHER" id="PTHR11138:SF5">
    <property type="entry name" value="METHIONYL-TRNA FORMYLTRANSFERASE, MITOCHONDRIAL"/>
    <property type="match status" value="1"/>
</dbReference>
<feature type="domain" description="Formyl transferase N-terminal" evidence="2">
    <location>
        <begin position="46"/>
        <end position="154"/>
    </location>
</feature>
<keyword evidence="4" id="KW-1185">Reference proteome</keyword>
<dbReference type="EMBL" id="FMUN01000008">
    <property type="protein sequence ID" value="SCY60329.1"/>
    <property type="molecule type" value="Genomic_DNA"/>
</dbReference>
<gene>
    <name evidence="3" type="ORF">SAMN05661077_2642</name>
</gene>
<dbReference type="InterPro" id="IPR002376">
    <property type="entry name" value="Formyl_transf_N"/>
</dbReference>
<evidence type="ECO:0000256" key="1">
    <source>
        <dbReference type="SAM" id="MobiDB-lite"/>
    </source>
</evidence>
<dbReference type="AlphaFoldDB" id="A0A1G5HA04"/>
<keyword evidence="3" id="KW-0808">Transferase</keyword>
<dbReference type="PROSITE" id="PS00373">
    <property type="entry name" value="GART"/>
    <property type="match status" value="1"/>
</dbReference>
<dbReference type="Pfam" id="PF00551">
    <property type="entry name" value="Formyl_trans_N"/>
    <property type="match status" value="1"/>
</dbReference>
<dbReference type="GO" id="GO:0005829">
    <property type="term" value="C:cytosol"/>
    <property type="evidence" value="ECO:0007669"/>
    <property type="project" value="TreeGrafter"/>
</dbReference>
<proteinExistence type="predicted"/>
<dbReference type="SUPFAM" id="SSF50486">
    <property type="entry name" value="FMT C-terminal domain-like"/>
    <property type="match status" value="1"/>
</dbReference>
<name>A0A1G5HA04_9GAMM</name>